<feature type="chain" id="PRO_5041908121" description="lytic cellulose monooxygenase (C4-dehydrogenating)" evidence="13">
    <location>
        <begin position="20"/>
        <end position="332"/>
    </location>
</feature>
<dbReference type="CDD" id="cd21175">
    <property type="entry name" value="LPMO_AA9"/>
    <property type="match status" value="1"/>
</dbReference>
<evidence type="ECO:0000256" key="12">
    <source>
        <dbReference type="SAM" id="MobiDB-lite"/>
    </source>
</evidence>
<dbReference type="PANTHER" id="PTHR33353:SF34">
    <property type="entry name" value="ENDO-BETA-1,4-GLUCANASE D"/>
    <property type="match status" value="1"/>
</dbReference>
<feature type="region of interest" description="Disordered" evidence="12">
    <location>
        <begin position="244"/>
        <end position="303"/>
    </location>
</feature>
<dbReference type="Gene3D" id="2.70.50.70">
    <property type="match status" value="1"/>
</dbReference>
<organism evidence="15 16">
    <name type="scientific">Cephalotrichum gorgonifer</name>
    <dbReference type="NCBI Taxonomy" id="2041049"/>
    <lineage>
        <taxon>Eukaryota</taxon>
        <taxon>Fungi</taxon>
        <taxon>Dikarya</taxon>
        <taxon>Ascomycota</taxon>
        <taxon>Pezizomycotina</taxon>
        <taxon>Sordariomycetes</taxon>
        <taxon>Hypocreomycetidae</taxon>
        <taxon>Microascales</taxon>
        <taxon>Microascaceae</taxon>
        <taxon>Cephalotrichum</taxon>
    </lineage>
</organism>
<dbReference type="InterPro" id="IPR049892">
    <property type="entry name" value="AA9"/>
</dbReference>
<keyword evidence="5" id="KW-0136">Cellulose degradation</keyword>
<evidence type="ECO:0000313" key="16">
    <source>
        <dbReference type="Proteomes" id="UP001187682"/>
    </source>
</evidence>
<evidence type="ECO:0000256" key="8">
    <source>
        <dbReference type="ARBA" id="ARBA00023326"/>
    </source>
</evidence>
<keyword evidence="6" id="KW-1015">Disulfide bond</keyword>
<proteinExistence type="inferred from homology"/>
<sequence length="332" mass="34783">MSFASKLALLSGLAATALAHGTVTGFTTDGKYNGGFLLDYYYMEQNGQTPPATAGWYAENLDNGFVEPNAFGTADIICHKNSKAATSSATVAAGGTVEFQWTNWPESHVGPVLTYIADCGSDCGAVNKESLKWVKIDEAGFDTTTKEWAAIAMIANNNTWATTVPETIAPGNYVFRHEIIALHAAGQANGAQNYPQCVNIRITGSGTDRPEGVVGTKLYTADEPGIIFNPYAASIDYPIPGPALYGSGGSTPQKPTETSAPVPSPTNASPSETAAPSPTVAPTPSSTPTPPANGGGKPTLPETFTLETFISWLTETAGSKKARRSHAKDIRM</sequence>
<feature type="compositionally biased region" description="Polar residues" evidence="12">
    <location>
        <begin position="250"/>
        <end position="261"/>
    </location>
</feature>
<comment type="subcellular location">
    <subcellularLocation>
        <location evidence="2">Secreted</location>
    </subcellularLocation>
</comment>
<dbReference type="PANTHER" id="PTHR33353">
    <property type="entry name" value="PUTATIVE (AFU_ORTHOLOGUE AFUA_1G12560)-RELATED"/>
    <property type="match status" value="1"/>
</dbReference>
<feature type="compositionally biased region" description="Low complexity" evidence="12">
    <location>
        <begin position="265"/>
        <end position="278"/>
    </location>
</feature>
<evidence type="ECO:0000256" key="6">
    <source>
        <dbReference type="ARBA" id="ARBA00023157"/>
    </source>
</evidence>
<evidence type="ECO:0000256" key="13">
    <source>
        <dbReference type="SAM" id="SignalP"/>
    </source>
</evidence>
<keyword evidence="4 13" id="KW-0732">Signal</keyword>
<dbReference type="EC" id="1.14.99.56" evidence="11"/>
<comment type="similarity">
    <text evidence="9">Belongs to the polysaccharide monooxygenase AA9 family.</text>
</comment>
<comment type="cofactor">
    <cofactor evidence="1">
        <name>Cu(2+)</name>
        <dbReference type="ChEBI" id="CHEBI:29036"/>
    </cofactor>
</comment>
<dbReference type="EMBL" id="ONZQ02000015">
    <property type="protein sequence ID" value="SPO06344.1"/>
    <property type="molecule type" value="Genomic_DNA"/>
</dbReference>
<evidence type="ECO:0000256" key="7">
    <source>
        <dbReference type="ARBA" id="ARBA00023277"/>
    </source>
</evidence>
<protein>
    <recommendedName>
        <fullName evidence="11">lytic cellulose monooxygenase (C4-dehydrogenating)</fullName>
        <ecNumber evidence="11">1.14.99.56</ecNumber>
    </recommendedName>
</protein>
<evidence type="ECO:0000256" key="1">
    <source>
        <dbReference type="ARBA" id="ARBA00001973"/>
    </source>
</evidence>
<dbReference type="Pfam" id="PF03443">
    <property type="entry name" value="AA9"/>
    <property type="match status" value="1"/>
</dbReference>
<comment type="catalytic activity">
    <reaction evidence="10">
        <text>[(1-&gt;4)-beta-D-glucosyl]n+m + reduced acceptor + O2 = 4-dehydro-beta-D-glucosyl-[(1-&gt;4)-beta-D-glucosyl]n-1 + [(1-&gt;4)-beta-D-glucosyl]m + acceptor + H2O.</text>
        <dbReference type="EC" id="1.14.99.56"/>
    </reaction>
</comment>
<dbReference type="InterPro" id="IPR005103">
    <property type="entry name" value="AA9_LPMO"/>
</dbReference>
<evidence type="ECO:0000259" key="14">
    <source>
        <dbReference type="Pfam" id="PF03443"/>
    </source>
</evidence>
<evidence type="ECO:0000256" key="5">
    <source>
        <dbReference type="ARBA" id="ARBA00023001"/>
    </source>
</evidence>
<feature type="signal peptide" evidence="13">
    <location>
        <begin position="1"/>
        <end position="19"/>
    </location>
</feature>
<dbReference type="Proteomes" id="UP001187682">
    <property type="component" value="Unassembled WGS sequence"/>
</dbReference>
<accession>A0AAE8SZ03</accession>
<comment type="caution">
    <text evidence="15">The sequence shown here is derived from an EMBL/GenBank/DDBJ whole genome shotgun (WGS) entry which is preliminary data.</text>
</comment>
<dbReference type="GO" id="GO:0005576">
    <property type="term" value="C:extracellular region"/>
    <property type="evidence" value="ECO:0007669"/>
    <property type="project" value="UniProtKB-SubCell"/>
</dbReference>
<name>A0AAE8SZ03_9PEZI</name>
<evidence type="ECO:0000256" key="2">
    <source>
        <dbReference type="ARBA" id="ARBA00004613"/>
    </source>
</evidence>
<reference evidence="15" key="1">
    <citation type="submission" date="2018-03" db="EMBL/GenBank/DDBJ databases">
        <authorList>
            <person name="Guldener U."/>
        </authorList>
    </citation>
    <scope>NUCLEOTIDE SEQUENCE</scope>
</reference>
<dbReference type="GO" id="GO:0030245">
    <property type="term" value="P:cellulose catabolic process"/>
    <property type="evidence" value="ECO:0007669"/>
    <property type="project" value="UniProtKB-KW"/>
</dbReference>
<keyword evidence="7" id="KW-0119">Carbohydrate metabolism</keyword>
<dbReference type="AlphaFoldDB" id="A0AAE8SZ03"/>
<evidence type="ECO:0000256" key="4">
    <source>
        <dbReference type="ARBA" id="ARBA00022729"/>
    </source>
</evidence>
<keyword evidence="8" id="KW-0624">Polysaccharide degradation</keyword>
<evidence type="ECO:0000256" key="10">
    <source>
        <dbReference type="ARBA" id="ARBA00045077"/>
    </source>
</evidence>
<evidence type="ECO:0000256" key="11">
    <source>
        <dbReference type="ARBA" id="ARBA00047174"/>
    </source>
</evidence>
<gene>
    <name evidence="15" type="ORF">DNG_09033</name>
</gene>
<evidence type="ECO:0000313" key="15">
    <source>
        <dbReference type="EMBL" id="SPO06344.1"/>
    </source>
</evidence>
<keyword evidence="3" id="KW-0964">Secreted</keyword>
<feature type="compositionally biased region" description="Pro residues" evidence="12">
    <location>
        <begin position="279"/>
        <end position="291"/>
    </location>
</feature>
<keyword evidence="16" id="KW-1185">Reference proteome</keyword>
<evidence type="ECO:0000256" key="9">
    <source>
        <dbReference type="ARBA" id="ARBA00044502"/>
    </source>
</evidence>
<evidence type="ECO:0000256" key="3">
    <source>
        <dbReference type="ARBA" id="ARBA00022525"/>
    </source>
</evidence>
<feature type="domain" description="Auxiliary Activity family 9 catalytic" evidence="14">
    <location>
        <begin position="20"/>
        <end position="232"/>
    </location>
</feature>